<dbReference type="RefSeq" id="WP_222874521.1">
    <property type="nucleotide sequence ID" value="NZ_CP039704.1"/>
</dbReference>
<dbReference type="KEGG" id="hgn:E6W36_14905"/>
<dbReference type="SUPFAM" id="SSF117987">
    <property type="entry name" value="CRISPR-associated protein"/>
    <property type="match status" value="1"/>
</dbReference>
<dbReference type="Pfam" id="PF08798">
    <property type="entry name" value="CRISPR_assoc"/>
    <property type="match status" value="1"/>
</dbReference>
<dbReference type="EMBL" id="CP039704">
    <property type="protein sequence ID" value="QCI80327.1"/>
    <property type="molecule type" value="Genomic_DNA"/>
</dbReference>
<reference evidence="3" key="1">
    <citation type="submission" date="2019-04" db="EMBL/GenBank/DDBJ databases">
        <title>Complete genome sequence of Sphingomonas sp. W1-2-3.</title>
        <authorList>
            <person name="Im W.T."/>
        </authorList>
    </citation>
    <scope>NUCLEOTIDE SEQUENCE [LARGE SCALE GENOMIC DNA]</scope>
    <source>
        <strain evidence="3">W1-2-3</strain>
    </source>
</reference>
<name>A0A4D7CAD7_9SPHN</name>
<evidence type="ECO:0000313" key="2">
    <source>
        <dbReference type="EMBL" id="QCI80327.1"/>
    </source>
</evidence>
<dbReference type="InterPro" id="IPR010179">
    <property type="entry name" value="CRISPR-assoc_prot_Cse3"/>
</dbReference>
<keyword evidence="3" id="KW-1185">Reference proteome</keyword>
<feature type="region of interest" description="Disordered" evidence="1">
    <location>
        <begin position="1"/>
        <end position="40"/>
    </location>
</feature>
<evidence type="ECO:0000313" key="3">
    <source>
        <dbReference type="Proteomes" id="UP000298714"/>
    </source>
</evidence>
<proteinExistence type="predicted"/>
<dbReference type="AlphaFoldDB" id="A0A4D7CAD7"/>
<evidence type="ECO:0000256" key="1">
    <source>
        <dbReference type="SAM" id="MobiDB-lite"/>
    </source>
</evidence>
<dbReference type="Proteomes" id="UP000298714">
    <property type="component" value="Chromosome"/>
</dbReference>
<sequence>MDGGRHRSGGACLAVRAGGTAGPRVRPGGLPRHGLSPAARLAPGADPVRFSTIDYEGVARVENPARLQAAMAHGVGRARRYGCGLLLVRPA</sequence>
<protein>
    <submittedName>
        <fullName evidence="2">Type I-E CRISPR-associated protein Cas6/Cse3/CasE</fullName>
    </submittedName>
</protein>
<accession>A0A4D7CAD7</accession>
<dbReference type="Gene3D" id="3.30.70.1210">
    <property type="entry name" value="Crispr-associated protein, domain 2"/>
    <property type="match status" value="1"/>
</dbReference>
<gene>
    <name evidence="2" type="ORF">E6W36_14905</name>
</gene>
<organism evidence="2 3">
    <name type="scientific">Hankyongella ginsenosidimutans</name>
    <dbReference type="NCBI Taxonomy" id="1763828"/>
    <lineage>
        <taxon>Bacteria</taxon>
        <taxon>Pseudomonadati</taxon>
        <taxon>Pseudomonadota</taxon>
        <taxon>Alphaproteobacteria</taxon>
        <taxon>Sphingomonadales</taxon>
        <taxon>Sphingomonadaceae</taxon>
        <taxon>Hankyongella</taxon>
    </lineage>
</organism>